<dbReference type="EMBL" id="JAUSWB010000003">
    <property type="protein sequence ID" value="MDQ0428459.1"/>
    <property type="molecule type" value="Genomic_DNA"/>
</dbReference>
<comment type="caution">
    <text evidence="2">The sequence shown here is derived from an EMBL/GenBank/DDBJ whole genome shotgun (WGS) entry which is preliminary data.</text>
</comment>
<keyword evidence="1" id="KW-0472">Membrane</keyword>
<gene>
    <name evidence="2" type="ORF">QOZ98_001285</name>
</gene>
<name>A0ABU0GSX2_9BACL</name>
<protein>
    <submittedName>
        <fullName evidence="2">Membrane protein</fullName>
    </submittedName>
</protein>
<evidence type="ECO:0000313" key="2">
    <source>
        <dbReference type="EMBL" id="MDQ0428459.1"/>
    </source>
</evidence>
<proteinExistence type="predicted"/>
<evidence type="ECO:0000313" key="3">
    <source>
        <dbReference type="Proteomes" id="UP001241988"/>
    </source>
</evidence>
<keyword evidence="1" id="KW-1133">Transmembrane helix</keyword>
<sequence length="83" mass="9527">METVDVNSFNPGIPLYLWMLLFLVFLVIAFVGLVIYASRKGMPRTPLPPQNKQSKLLKEQYAKGEISEEDFHKRMKSLGKRTA</sequence>
<reference evidence="2 3" key="1">
    <citation type="submission" date="2023-07" db="EMBL/GenBank/DDBJ databases">
        <title>Genomic Encyclopedia of Type Strains, Phase IV (KMG-IV): sequencing the most valuable type-strain genomes for metagenomic binning, comparative biology and taxonomic classification.</title>
        <authorList>
            <person name="Goeker M."/>
        </authorList>
    </citation>
    <scope>NUCLEOTIDE SEQUENCE [LARGE SCALE GENOMIC DNA]</scope>
    <source>
        <strain evidence="2 3">DSM 16419</strain>
    </source>
</reference>
<dbReference type="RefSeq" id="WP_308786636.1">
    <property type="nucleotide sequence ID" value="NZ_JAUSWB010000003.1"/>
</dbReference>
<keyword evidence="1" id="KW-0812">Transmembrane</keyword>
<keyword evidence="3" id="KW-1185">Reference proteome</keyword>
<accession>A0ABU0GSX2</accession>
<dbReference type="Proteomes" id="UP001241988">
    <property type="component" value="Unassembled WGS sequence"/>
</dbReference>
<evidence type="ECO:0000256" key="1">
    <source>
        <dbReference type="SAM" id="Phobius"/>
    </source>
</evidence>
<feature type="transmembrane region" description="Helical" evidence="1">
    <location>
        <begin position="15"/>
        <end position="37"/>
    </location>
</feature>
<organism evidence="2 3">
    <name type="scientific">Planomicrobium stackebrandtii</name>
    <dbReference type="NCBI Taxonomy" id="253160"/>
    <lineage>
        <taxon>Bacteria</taxon>
        <taxon>Bacillati</taxon>
        <taxon>Bacillota</taxon>
        <taxon>Bacilli</taxon>
        <taxon>Bacillales</taxon>
        <taxon>Caryophanaceae</taxon>
        <taxon>Planomicrobium</taxon>
    </lineage>
</organism>